<feature type="region of interest" description="Disordered" evidence="5">
    <location>
        <begin position="509"/>
        <end position="561"/>
    </location>
</feature>
<gene>
    <name evidence="7" type="ORF">LTR84_000627</name>
</gene>
<evidence type="ECO:0000256" key="6">
    <source>
        <dbReference type="SAM" id="Phobius"/>
    </source>
</evidence>
<evidence type="ECO:0000256" key="3">
    <source>
        <dbReference type="ARBA" id="ARBA00022989"/>
    </source>
</evidence>
<feature type="transmembrane region" description="Helical" evidence="6">
    <location>
        <begin position="463"/>
        <end position="485"/>
    </location>
</feature>
<evidence type="ECO:0000256" key="4">
    <source>
        <dbReference type="ARBA" id="ARBA00023136"/>
    </source>
</evidence>
<sequence>MSDSTSAAYNGLEDFILDPIGIALQATIGDEQTAYKDPEKQERYSLFESGTIDIWESNDGADVFHRSYPISRRLPEDLFESFHPQVPRGQRLAMRLLLTRPVMGSNQYARIDDLGPTGDRQINYLPFAASEMQRLIRQWDLNPEYVWMRLNSREVGNFYRKTSWNFDLSNPQARRLALVIHFPFVLRPARRLKYIADRKGGQVQIPSRRTAKSDYNPRRDDPFIWSFAMSHSLLNGQTRGLIDGVTEFAFGDIMRRLQETREPYYAHPLNVPVVLLSIFFDHIAWEIGRLCQAVRQFEILSRDAQISSLEDYDTITTELQYARRSLDFQLSLSKFLLETSKFLEEKIFARTVTTDREGGMIEQYRMYVFQTNPHIEEKLNNIQNLIENNLSTCQYLQSRTRDALDYIKGQIAWYDSRASNDDAESNKTMSFLQMVFLPSTFVAAIISMNFFSFDSNPPKVSGYIWIFFLVALVLTAGVIATYFLWKKRNQMKKDAAEAKQLKMKEEWMAHRGEAGSEASDGPGDDSYDERGHRKRRRRKRAKSKPMDAEDLNLGATRSREK</sequence>
<dbReference type="GeneID" id="89968849"/>
<dbReference type="Proteomes" id="UP001358417">
    <property type="component" value="Unassembled WGS sequence"/>
</dbReference>
<comment type="caution">
    <text evidence="7">The sequence shown here is derived from an EMBL/GenBank/DDBJ whole genome shotgun (WGS) entry which is preliminary data.</text>
</comment>
<dbReference type="Pfam" id="PF01544">
    <property type="entry name" value="CorA"/>
    <property type="match status" value="1"/>
</dbReference>
<protein>
    <submittedName>
        <fullName evidence="7">Uncharacterized protein</fullName>
    </submittedName>
</protein>
<name>A0AAV9NUT7_9EURO</name>
<dbReference type="GO" id="GO:0046873">
    <property type="term" value="F:metal ion transmembrane transporter activity"/>
    <property type="evidence" value="ECO:0007669"/>
    <property type="project" value="InterPro"/>
</dbReference>
<reference evidence="7 8" key="1">
    <citation type="submission" date="2023-08" db="EMBL/GenBank/DDBJ databases">
        <title>Black Yeasts Isolated from many extreme environments.</title>
        <authorList>
            <person name="Coleine C."/>
            <person name="Stajich J.E."/>
            <person name="Selbmann L."/>
        </authorList>
    </citation>
    <scope>NUCLEOTIDE SEQUENCE [LARGE SCALE GENOMIC DNA]</scope>
    <source>
        <strain evidence="7 8">CCFEE 5792</strain>
    </source>
</reference>
<keyword evidence="8" id="KW-1185">Reference proteome</keyword>
<feature type="compositionally biased region" description="Basic residues" evidence="5">
    <location>
        <begin position="532"/>
        <end position="543"/>
    </location>
</feature>
<dbReference type="GO" id="GO:0016020">
    <property type="term" value="C:membrane"/>
    <property type="evidence" value="ECO:0007669"/>
    <property type="project" value="UniProtKB-SubCell"/>
</dbReference>
<evidence type="ECO:0000313" key="8">
    <source>
        <dbReference type="Proteomes" id="UP001358417"/>
    </source>
</evidence>
<dbReference type="InterPro" id="IPR002523">
    <property type="entry name" value="MgTranspt_CorA/ZnTranspt_ZntB"/>
</dbReference>
<keyword evidence="4 6" id="KW-0472">Membrane</keyword>
<evidence type="ECO:0000256" key="1">
    <source>
        <dbReference type="ARBA" id="ARBA00004141"/>
    </source>
</evidence>
<organism evidence="7 8">
    <name type="scientific">Exophiala bonariae</name>
    <dbReference type="NCBI Taxonomy" id="1690606"/>
    <lineage>
        <taxon>Eukaryota</taxon>
        <taxon>Fungi</taxon>
        <taxon>Dikarya</taxon>
        <taxon>Ascomycota</taxon>
        <taxon>Pezizomycotina</taxon>
        <taxon>Eurotiomycetes</taxon>
        <taxon>Chaetothyriomycetidae</taxon>
        <taxon>Chaetothyriales</taxon>
        <taxon>Herpotrichiellaceae</taxon>
        <taxon>Exophiala</taxon>
    </lineage>
</organism>
<evidence type="ECO:0000256" key="5">
    <source>
        <dbReference type="SAM" id="MobiDB-lite"/>
    </source>
</evidence>
<keyword evidence="2 6" id="KW-0812">Transmembrane</keyword>
<keyword evidence="3 6" id="KW-1133">Transmembrane helix</keyword>
<accession>A0AAV9NUT7</accession>
<evidence type="ECO:0000256" key="2">
    <source>
        <dbReference type="ARBA" id="ARBA00022692"/>
    </source>
</evidence>
<dbReference type="RefSeq" id="XP_064712117.1">
    <property type="nucleotide sequence ID" value="XM_064844257.1"/>
</dbReference>
<proteinExistence type="predicted"/>
<dbReference type="Gene3D" id="1.20.58.340">
    <property type="entry name" value="Magnesium transport protein CorA, transmembrane region"/>
    <property type="match status" value="1"/>
</dbReference>
<feature type="transmembrane region" description="Helical" evidence="6">
    <location>
        <begin position="431"/>
        <end position="451"/>
    </location>
</feature>
<dbReference type="InterPro" id="IPR045863">
    <property type="entry name" value="CorA_TM1_TM2"/>
</dbReference>
<dbReference type="AlphaFoldDB" id="A0AAV9NUT7"/>
<evidence type="ECO:0000313" key="7">
    <source>
        <dbReference type="EMBL" id="KAK5064793.1"/>
    </source>
</evidence>
<dbReference type="SUPFAM" id="SSF144083">
    <property type="entry name" value="Magnesium transport protein CorA, transmembrane region"/>
    <property type="match status" value="1"/>
</dbReference>
<dbReference type="EMBL" id="JAVRRD010000001">
    <property type="protein sequence ID" value="KAK5064793.1"/>
    <property type="molecule type" value="Genomic_DNA"/>
</dbReference>
<comment type="subcellular location">
    <subcellularLocation>
        <location evidence="1">Membrane</location>
        <topology evidence="1">Multi-pass membrane protein</topology>
    </subcellularLocation>
</comment>